<evidence type="ECO:0000313" key="2">
    <source>
        <dbReference type="Proteomes" id="UP000002220"/>
    </source>
</evidence>
<dbReference type="SUPFAM" id="SSF57783">
    <property type="entry name" value="Zinc beta-ribbon"/>
    <property type="match status" value="1"/>
</dbReference>
<name>D5SZH2_PLAL2</name>
<evidence type="ECO:0000313" key="1">
    <source>
        <dbReference type="EMBL" id="ADG70092.1"/>
    </source>
</evidence>
<protein>
    <submittedName>
        <fullName evidence="1">Uncharacterized protein</fullName>
    </submittedName>
</protein>
<dbReference type="AlphaFoldDB" id="D5SZH2"/>
<organism evidence="1 2">
    <name type="scientific">Planctopirus limnophila (strain ATCC 43296 / DSM 3776 / IFAM 1008 / Mu 290)</name>
    <name type="common">Planctomyces limnophilus</name>
    <dbReference type="NCBI Taxonomy" id="521674"/>
    <lineage>
        <taxon>Bacteria</taxon>
        <taxon>Pseudomonadati</taxon>
        <taxon>Planctomycetota</taxon>
        <taxon>Planctomycetia</taxon>
        <taxon>Planctomycetales</taxon>
        <taxon>Planctomycetaceae</taxon>
        <taxon>Planctopirus</taxon>
    </lineage>
</organism>
<dbReference type="EMBL" id="CP001745">
    <property type="protein sequence ID" value="ADG70092.1"/>
    <property type="molecule type" value="Genomic_DNA"/>
</dbReference>
<dbReference type="Proteomes" id="UP000002220">
    <property type="component" value="Plasmid pPLIM01"/>
</dbReference>
<geneLocation type="plasmid" evidence="1 2">
    <name>pPLIM01</name>
</geneLocation>
<accession>D5SZH2</accession>
<gene>
    <name evidence="1" type="ordered locus">Plim_4285</name>
</gene>
<keyword evidence="1" id="KW-0614">Plasmid</keyword>
<proteinExistence type="predicted"/>
<keyword evidence="2" id="KW-1185">Reference proteome</keyword>
<sequence length="59" mass="7070">MTQPELDTDFTDEIVCPWCGYEHRDKWEYQEGEQFCGDCGRKFFLGIHTKVTYSTERLE</sequence>
<dbReference type="HOGENOM" id="CLU_2956633_0_0_0"/>
<reference evidence="1 2" key="1">
    <citation type="journal article" date="2010" name="Stand. Genomic Sci.">
        <title>Complete genome sequence of Planctomyces limnophilus type strain (Mu 290).</title>
        <authorList>
            <person name="Labutti K."/>
            <person name="Sikorski J."/>
            <person name="Schneider S."/>
            <person name="Nolan M."/>
            <person name="Lucas S."/>
            <person name="Glavina Del Rio T."/>
            <person name="Tice H."/>
            <person name="Cheng J.F."/>
            <person name="Goodwin L."/>
            <person name="Pitluck S."/>
            <person name="Liolios K."/>
            <person name="Ivanova N."/>
            <person name="Mavromatis K."/>
            <person name="Mikhailova N."/>
            <person name="Pati A."/>
            <person name="Chen A."/>
            <person name="Palaniappan K."/>
            <person name="Land M."/>
            <person name="Hauser L."/>
            <person name="Chang Y.J."/>
            <person name="Jeffries C.D."/>
            <person name="Tindall B.J."/>
            <person name="Rohde M."/>
            <person name="Goker M."/>
            <person name="Woyke T."/>
            <person name="Bristow J."/>
            <person name="Eisen J.A."/>
            <person name="Markowitz V."/>
            <person name="Hugenholtz P."/>
            <person name="Kyrpides N.C."/>
            <person name="Klenk H.P."/>
            <person name="Lapidus A."/>
        </authorList>
    </citation>
    <scope>NUCLEOTIDE SEQUENCE [LARGE SCALE GENOMIC DNA]</scope>
    <source>
        <strain evidence="2">ATCC 43296 / DSM 3776 / IFAM 1008 / 290</strain>
        <plasmid evidence="1 2">pPLIM01</plasmid>
    </source>
</reference>
<dbReference type="KEGG" id="plm:Plim_4285"/>